<protein>
    <submittedName>
        <fullName evidence="1">Uncharacterized protein</fullName>
    </submittedName>
</protein>
<sequence length="113" mass="13319">MEIQAGKICNIMPSVSLRPTNWIRDDIIFFSQHGPFPSYLKRFYLSDSEYCSRGGIGTALHYEAECIFTVSWQMRKPVSNFEQEWLKRVANNLVSNHKIRRIVKFISENRDLF</sequence>
<dbReference type="Proteomes" id="UP000499080">
    <property type="component" value="Unassembled WGS sequence"/>
</dbReference>
<reference evidence="1 2" key="1">
    <citation type="journal article" date="2019" name="Sci. Rep.">
        <title>Orb-weaving spider Araneus ventricosus genome elucidates the spidroin gene catalogue.</title>
        <authorList>
            <person name="Kono N."/>
            <person name="Nakamura H."/>
            <person name="Ohtoshi R."/>
            <person name="Moran D.A.P."/>
            <person name="Shinohara A."/>
            <person name="Yoshida Y."/>
            <person name="Fujiwara M."/>
            <person name="Mori M."/>
            <person name="Tomita M."/>
            <person name="Arakawa K."/>
        </authorList>
    </citation>
    <scope>NUCLEOTIDE SEQUENCE [LARGE SCALE GENOMIC DNA]</scope>
</reference>
<dbReference type="EMBL" id="BGPR01007920">
    <property type="protein sequence ID" value="GBN30470.1"/>
    <property type="molecule type" value="Genomic_DNA"/>
</dbReference>
<evidence type="ECO:0000313" key="1">
    <source>
        <dbReference type="EMBL" id="GBN30470.1"/>
    </source>
</evidence>
<name>A0A4Y2MVU2_ARAVE</name>
<dbReference type="AlphaFoldDB" id="A0A4Y2MVU2"/>
<proteinExistence type="predicted"/>
<evidence type="ECO:0000313" key="2">
    <source>
        <dbReference type="Proteomes" id="UP000499080"/>
    </source>
</evidence>
<gene>
    <name evidence="1" type="ORF">AVEN_42032_1</name>
</gene>
<comment type="caution">
    <text evidence="1">The sequence shown here is derived from an EMBL/GenBank/DDBJ whole genome shotgun (WGS) entry which is preliminary data.</text>
</comment>
<keyword evidence="2" id="KW-1185">Reference proteome</keyword>
<accession>A0A4Y2MVU2</accession>
<organism evidence="1 2">
    <name type="scientific">Araneus ventricosus</name>
    <name type="common">Orbweaver spider</name>
    <name type="synonym">Epeira ventricosa</name>
    <dbReference type="NCBI Taxonomy" id="182803"/>
    <lineage>
        <taxon>Eukaryota</taxon>
        <taxon>Metazoa</taxon>
        <taxon>Ecdysozoa</taxon>
        <taxon>Arthropoda</taxon>
        <taxon>Chelicerata</taxon>
        <taxon>Arachnida</taxon>
        <taxon>Araneae</taxon>
        <taxon>Araneomorphae</taxon>
        <taxon>Entelegynae</taxon>
        <taxon>Araneoidea</taxon>
        <taxon>Araneidae</taxon>
        <taxon>Araneus</taxon>
    </lineage>
</organism>